<proteinExistence type="predicted"/>
<dbReference type="Proteomes" id="UP000466442">
    <property type="component" value="Unassembled WGS sequence"/>
</dbReference>
<comment type="caution">
    <text evidence="1">The sequence shown here is derived from an EMBL/GenBank/DDBJ whole genome shotgun (WGS) entry which is preliminary data.</text>
</comment>
<dbReference type="CDD" id="cd09271">
    <property type="entry name" value="RNase_H2-C"/>
    <property type="match status" value="1"/>
</dbReference>
<evidence type="ECO:0000313" key="2">
    <source>
        <dbReference type="Proteomes" id="UP000466442"/>
    </source>
</evidence>
<accession>A0A8S9Y214</accession>
<dbReference type="PANTHER" id="PTHR47204:SF1">
    <property type="entry name" value="RIBONUCLEASE H2 SUBUNIT C"/>
    <property type="match status" value="1"/>
</dbReference>
<organism evidence="1 2">
    <name type="scientific">Apolygus lucorum</name>
    <name type="common">Small green plant bug</name>
    <name type="synonym">Lygocoris lucorum</name>
    <dbReference type="NCBI Taxonomy" id="248454"/>
    <lineage>
        <taxon>Eukaryota</taxon>
        <taxon>Metazoa</taxon>
        <taxon>Ecdysozoa</taxon>
        <taxon>Arthropoda</taxon>
        <taxon>Hexapoda</taxon>
        <taxon>Insecta</taxon>
        <taxon>Pterygota</taxon>
        <taxon>Neoptera</taxon>
        <taxon>Paraneoptera</taxon>
        <taxon>Hemiptera</taxon>
        <taxon>Heteroptera</taxon>
        <taxon>Panheteroptera</taxon>
        <taxon>Cimicomorpha</taxon>
        <taxon>Miridae</taxon>
        <taxon>Mirini</taxon>
        <taxon>Apolygus</taxon>
    </lineage>
</organism>
<sequence>MPANLKLVKSADPVVIHSVPCKIHTDDSANVSSHFTPKIRSKTDGAVTASFRGFPLDGKEVPLPSGYSGIVVNVDSTSGLVRNHKCSGTFDKLTYWNWNKLPTKNDPFLAALDWIDVSEAIHESPSNTNGFDKS</sequence>
<gene>
    <name evidence="1" type="ORF">GE061_009552</name>
</gene>
<dbReference type="GO" id="GO:0006401">
    <property type="term" value="P:RNA catabolic process"/>
    <property type="evidence" value="ECO:0007669"/>
    <property type="project" value="InterPro"/>
</dbReference>
<dbReference type="PANTHER" id="PTHR47204">
    <property type="entry name" value="OS02G0168900 PROTEIN"/>
    <property type="match status" value="1"/>
</dbReference>
<protein>
    <submittedName>
        <fullName evidence="1">Uncharacterized protein</fullName>
    </submittedName>
</protein>
<dbReference type="EMBL" id="WIXP02000002">
    <property type="protein sequence ID" value="KAF6214809.1"/>
    <property type="molecule type" value="Genomic_DNA"/>
</dbReference>
<dbReference type="InterPro" id="IPR013924">
    <property type="entry name" value="RNase_H2_suC"/>
</dbReference>
<keyword evidence="2" id="KW-1185">Reference proteome</keyword>
<name>A0A8S9Y214_APOLU</name>
<dbReference type="Gene3D" id="2.40.128.680">
    <property type="match status" value="1"/>
</dbReference>
<dbReference type="OrthoDB" id="6222486at2759"/>
<dbReference type="GO" id="GO:0032299">
    <property type="term" value="C:ribonuclease H2 complex"/>
    <property type="evidence" value="ECO:0007669"/>
    <property type="project" value="InterPro"/>
</dbReference>
<dbReference type="AlphaFoldDB" id="A0A8S9Y214"/>
<dbReference type="Pfam" id="PF08615">
    <property type="entry name" value="RNase_H2_suC"/>
    <property type="match status" value="1"/>
</dbReference>
<reference evidence="1" key="1">
    <citation type="journal article" date="2021" name="Mol. Ecol. Resour.">
        <title>Apolygus lucorum genome provides insights into omnivorousness and mesophyll feeding.</title>
        <authorList>
            <person name="Liu Y."/>
            <person name="Liu H."/>
            <person name="Wang H."/>
            <person name="Huang T."/>
            <person name="Liu B."/>
            <person name="Yang B."/>
            <person name="Yin L."/>
            <person name="Li B."/>
            <person name="Zhang Y."/>
            <person name="Zhang S."/>
            <person name="Jiang F."/>
            <person name="Zhang X."/>
            <person name="Ren Y."/>
            <person name="Wang B."/>
            <person name="Wang S."/>
            <person name="Lu Y."/>
            <person name="Wu K."/>
            <person name="Fan W."/>
            <person name="Wang G."/>
        </authorList>
    </citation>
    <scope>NUCLEOTIDE SEQUENCE</scope>
    <source>
        <strain evidence="1">12Hb</strain>
    </source>
</reference>
<evidence type="ECO:0000313" key="1">
    <source>
        <dbReference type="EMBL" id="KAF6214809.1"/>
    </source>
</evidence>